<accession>A0A7W5AXA2</accession>
<dbReference type="Proteomes" id="UP000570361">
    <property type="component" value="Unassembled WGS sequence"/>
</dbReference>
<feature type="transmembrane region" description="Helical" evidence="1">
    <location>
        <begin position="6"/>
        <end position="22"/>
    </location>
</feature>
<keyword evidence="1" id="KW-1133">Transmembrane helix</keyword>
<dbReference type="AlphaFoldDB" id="A0A7W5AXA2"/>
<protein>
    <submittedName>
        <fullName evidence="2">Uncharacterized protein</fullName>
    </submittedName>
</protein>
<organism evidence="2 3">
    <name type="scientific">Paenibacillus phyllosphaerae</name>
    <dbReference type="NCBI Taxonomy" id="274593"/>
    <lineage>
        <taxon>Bacteria</taxon>
        <taxon>Bacillati</taxon>
        <taxon>Bacillota</taxon>
        <taxon>Bacilli</taxon>
        <taxon>Bacillales</taxon>
        <taxon>Paenibacillaceae</taxon>
        <taxon>Paenibacillus</taxon>
    </lineage>
</organism>
<evidence type="ECO:0000313" key="3">
    <source>
        <dbReference type="Proteomes" id="UP000570361"/>
    </source>
</evidence>
<gene>
    <name evidence="2" type="ORF">FHS18_001884</name>
</gene>
<dbReference type="RefSeq" id="WP_183599258.1">
    <property type="nucleotide sequence ID" value="NZ_JACHXK010000003.1"/>
</dbReference>
<name>A0A7W5AXA2_9BACL</name>
<comment type="caution">
    <text evidence="2">The sequence shown here is derived from an EMBL/GenBank/DDBJ whole genome shotgun (WGS) entry which is preliminary data.</text>
</comment>
<reference evidence="2 3" key="1">
    <citation type="submission" date="2020-08" db="EMBL/GenBank/DDBJ databases">
        <title>Genomic Encyclopedia of Type Strains, Phase III (KMG-III): the genomes of soil and plant-associated and newly described type strains.</title>
        <authorList>
            <person name="Whitman W."/>
        </authorList>
    </citation>
    <scope>NUCLEOTIDE SEQUENCE [LARGE SCALE GENOMIC DNA]</scope>
    <source>
        <strain evidence="2 3">CECT 5862</strain>
    </source>
</reference>
<dbReference type="EMBL" id="JACHXK010000003">
    <property type="protein sequence ID" value="MBB3109821.1"/>
    <property type="molecule type" value="Genomic_DNA"/>
</dbReference>
<keyword evidence="3" id="KW-1185">Reference proteome</keyword>
<proteinExistence type="predicted"/>
<sequence>MPIAIAAVWLIVMIMLDLWDGLREGPRPTRVKAVYVILLTMILYQAVITFGRLHWPGFYELAYAIFGPIGGAIVRALGGKG</sequence>
<feature type="transmembrane region" description="Helical" evidence="1">
    <location>
        <begin position="61"/>
        <end position="78"/>
    </location>
</feature>
<keyword evidence="1" id="KW-0812">Transmembrane</keyword>
<evidence type="ECO:0000313" key="2">
    <source>
        <dbReference type="EMBL" id="MBB3109821.1"/>
    </source>
</evidence>
<evidence type="ECO:0000256" key="1">
    <source>
        <dbReference type="SAM" id="Phobius"/>
    </source>
</evidence>
<keyword evidence="1" id="KW-0472">Membrane</keyword>
<feature type="transmembrane region" description="Helical" evidence="1">
    <location>
        <begin position="34"/>
        <end position="55"/>
    </location>
</feature>